<evidence type="ECO:0000256" key="6">
    <source>
        <dbReference type="PIRSR" id="PIRSR000149-4"/>
    </source>
</evidence>
<dbReference type="InterPro" id="IPR020828">
    <property type="entry name" value="GlycerAld_3-P_DH_NAD(P)-bd"/>
</dbReference>
<evidence type="ECO:0000256" key="2">
    <source>
        <dbReference type="ARBA" id="ARBA00023002"/>
    </source>
</evidence>
<dbReference type="FunFam" id="3.30.360.10:FF:000002">
    <property type="entry name" value="Glyceraldehyde-3-phosphate dehydrogenase"/>
    <property type="match status" value="1"/>
</dbReference>
<sequence>MPIKIAINGFGRIGRAAFKAALQHKALEVVAINDLTDAKTLAHLLKYDTVYGQYRGSVQANGEGIVVDGKLYPVFAEREPAKLAWKKLKVDVVLECTGRFTDKRSAADHLAAGAGQVIISAPAKDAVTTTLVLGTKETEQQLRAKKRERVISMASCTTNCISPVMQVLESRFGIEKAFMTTVHSYTADQNLVDGPHKDLRRARAAGQNIIPTTTGAAIATTKVISSLGNLFDGIAIRVPTACGSISDITALLKRKKVTAKQVNDEFKKAAKQPLYKGVLAVSSKPLVSSDFIGNSYSSVVDLEFTRVVGGNLVKVLAWYDNEWAYSLRLVELAEAIGKQFKG</sequence>
<feature type="binding site" evidence="4">
    <location>
        <position position="237"/>
    </location>
    <ligand>
        <name>D-glyceraldehyde 3-phosphate</name>
        <dbReference type="ChEBI" id="CHEBI:59776"/>
    </ligand>
</feature>
<evidence type="ECO:0000256" key="3">
    <source>
        <dbReference type="PIRSR" id="PIRSR000149-1"/>
    </source>
</evidence>
<feature type="binding site" evidence="5">
    <location>
        <begin position="12"/>
        <end position="13"/>
    </location>
    <ligand>
        <name>NAD(+)</name>
        <dbReference type="ChEBI" id="CHEBI:57540"/>
    </ligand>
</feature>
<dbReference type="InterPro" id="IPR020831">
    <property type="entry name" value="GlycerAld/Erythrose_P_DH"/>
</dbReference>
<keyword evidence="5" id="KW-0520">NAD</keyword>
<organism evidence="10 11">
    <name type="scientific">Candidatus Buchananbacteria bacterium RIFCSPHIGHO2_02_FULL_56_16</name>
    <dbReference type="NCBI Taxonomy" id="1797542"/>
    <lineage>
        <taxon>Bacteria</taxon>
        <taxon>Candidatus Buchananiibacteriota</taxon>
    </lineage>
</organism>
<dbReference type="Gene3D" id="3.40.50.720">
    <property type="entry name" value="NAD(P)-binding Rossmann-like Domain"/>
    <property type="match status" value="1"/>
</dbReference>
<dbReference type="GO" id="GO:0006006">
    <property type="term" value="P:glucose metabolic process"/>
    <property type="evidence" value="ECO:0007669"/>
    <property type="project" value="InterPro"/>
</dbReference>
<dbReference type="EMBL" id="MHIL01000033">
    <property type="protein sequence ID" value="OGY50224.1"/>
    <property type="molecule type" value="Genomic_DNA"/>
</dbReference>
<dbReference type="SMART" id="SM00846">
    <property type="entry name" value="Gp_dh_N"/>
    <property type="match status" value="1"/>
</dbReference>
<evidence type="ECO:0000256" key="4">
    <source>
        <dbReference type="PIRSR" id="PIRSR000149-2"/>
    </source>
</evidence>
<feature type="binding site" evidence="5">
    <location>
        <position position="34"/>
    </location>
    <ligand>
        <name>NAD(+)</name>
        <dbReference type="ChEBI" id="CHEBI:57540"/>
    </ligand>
</feature>
<dbReference type="InterPro" id="IPR036291">
    <property type="entry name" value="NAD(P)-bd_dom_sf"/>
</dbReference>
<feature type="binding site" evidence="5">
    <location>
        <position position="321"/>
    </location>
    <ligand>
        <name>NAD(+)</name>
        <dbReference type="ChEBI" id="CHEBI:57540"/>
    </ligand>
</feature>
<protein>
    <recommendedName>
        <fullName evidence="8">Glyceraldehyde-3-phosphate dehydrogenase</fullName>
        <ecNumber evidence="8">1.2.1.-</ecNumber>
    </recommendedName>
</protein>
<feature type="binding site" evidence="5">
    <location>
        <position position="120"/>
    </location>
    <ligand>
        <name>NAD(+)</name>
        <dbReference type="ChEBI" id="CHEBI:57540"/>
    </ligand>
</feature>
<dbReference type="GO" id="GO:0050661">
    <property type="term" value="F:NADP binding"/>
    <property type="evidence" value="ECO:0007669"/>
    <property type="project" value="InterPro"/>
</dbReference>
<dbReference type="NCBIfam" id="TIGR01534">
    <property type="entry name" value="GAPDH-I"/>
    <property type="match status" value="1"/>
</dbReference>
<evidence type="ECO:0000259" key="9">
    <source>
        <dbReference type="SMART" id="SM00846"/>
    </source>
</evidence>
<dbReference type="InterPro" id="IPR006424">
    <property type="entry name" value="Glyceraldehyde-3-P_DH_1"/>
</dbReference>
<feature type="site" description="Activates thiol group during catalysis" evidence="6">
    <location>
        <position position="183"/>
    </location>
</feature>
<feature type="binding site" evidence="4">
    <location>
        <begin position="155"/>
        <end position="157"/>
    </location>
    <ligand>
        <name>D-glyceraldehyde 3-phosphate</name>
        <dbReference type="ChEBI" id="CHEBI:59776"/>
    </ligand>
</feature>
<dbReference type="EC" id="1.2.1.-" evidence="8"/>
<dbReference type="PROSITE" id="PS00071">
    <property type="entry name" value="GAPDH"/>
    <property type="match status" value="1"/>
</dbReference>
<name>A0A1G1YDC6_9BACT</name>
<dbReference type="InterPro" id="IPR020830">
    <property type="entry name" value="GlycerAld_3-P_DH_AS"/>
</dbReference>
<evidence type="ECO:0000256" key="7">
    <source>
        <dbReference type="RuleBase" id="RU000397"/>
    </source>
</evidence>
<evidence type="ECO:0000313" key="10">
    <source>
        <dbReference type="EMBL" id="OGY50224.1"/>
    </source>
</evidence>
<dbReference type="Pfam" id="PF02800">
    <property type="entry name" value="Gp_dh_C"/>
    <property type="match status" value="1"/>
</dbReference>
<feature type="domain" description="Glyceraldehyde 3-phosphate dehydrogenase NAD(P) binding" evidence="9">
    <location>
        <begin position="3"/>
        <end position="156"/>
    </location>
</feature>
<dbReference type="Proteomes" id="UP000177310">
    <property type="component" value="Unassembled WGS sequence"/>
</dbReference>
<dbReference type="PIRSF" id="PIRSF000149">
    <property type="entry name" value="GAP_DH"/>
    <property type="match status" value="1"/>
</dbReference>
<keyword evidence="2 8" id="KW-0560">Oxidoreductase</keyword>
<evidence type="ECO:0000313" key="11">
    <source>
        <dbReference type="Proteomes" id="UP000177310"/>
    </source>
</evidence>
<dbReference type="PANTHER" id="PTHR43148">
    <property type="entry name" value="GLYCERALDEHYDE-3-PHOSPHATE DEHYDROGENASE 2"/>
    <property type="match status" value="1"/>
</dbReference>
<dbReference type="SUPFAM" id="SSF55347">
    <property type="entry name" value="Glyceraldehyde-3-phosphate dehydrogenase-like, C-terminal domain"/>
    <property type="match status" value="1"/>
</dbReference>
<feature type="active site" description="Nucleophile" evidence="3">
    <location>
        <position position="156"/>
    </location>
</feature>
<dbReference type="PRINTS" id="PR00078">
    <property type="entry name" value="G3PDHDRGNASE"/>
</dbReference>
<comment type="caution">
    <text evidence="10">The sequence shown here is derived from an EMBL/GenBank/DDBJ whole genome shotgun (WGS) entry which is preliminary data.</text>
</comment>
<dbReference type="STRING" id="1797542.A3J59_04660"/>
<feature type="binding site" evidence="4">
    <location>
        <begin position="214"/>
        <end position="215"/>
    </location>
    <ligand>
        <name>D-glyceraldehyde 3-phosphate</name>
        <dbReference type="ChEBI" id="CHEBI:59776"/>
    </ligand>
</feature>
<dbReference type="CDD" id="cd18126">
    <property type="entry name" value="GAPDH_I_C"/>
    <property type="match status" value="1"/>
</dbReference>
<dbReference type="Pfam" id="PF00044">
    <property type="entry name" value="Gp_dh_N"/>
    <property type="match status" value="1"/>
</dbReference>
<dbReference type="Gene3D" id="3.30.360.10">
    <property type="entry name" value="Dihydrodipicolinate Reductase, domain 2"/>
    <property type="match status" value="1"/>
</dbReference>
<proteinExistence type="inferred from homology"/>
<keyword evidence="5" id="KW-0547">Nucleotide-binding</keyword>
<reference evidence="10 11" key="1">
    <citation type="journal article" date="2016" name="Nat. Commun.">
        <title>Thousands of microbial genomes shed light on interconnected biogeochemical processes in an aquifer system.</title>
        <authorList>
            <person name="Anantharaman K."/>
            <person name="Brown C.T."/>
            <person name="Hug L.A."/>
            <person name="Sharon I."/>
            <person name="Castelle C.J."/>
            <person name="Probst A.J."/>
            <person name="Thomas B.C."/>
            <person name="Singh A."/>
            <person name="Wilkins M.J."/>
            <person name="Karaoz U."/>
            <person name="Brodie E.L."/>
            <person name="Williams K.H."/>
            <person name="Hubbard S.S."/>
            <person name="Banfield J.F."/>
        </authorList>
    </citation>
    <scope>NUCLEOTIDE SEQUENCE [LARGE SCALE GENOMIC DNA]</scope>
</reference>
<gene>
    <name evidence="10" type="ORF">A3J59_04660</name>
</gene>
<evidence type="ECO:0000256" key="8">
    <source>
        <dbReference type="RuleBase" id="RU361160"/>
    </source>
</evidence>
<feature type="binding site" evidence="5">
    <location>
        <position position="78"/>
    </location>
    <ligand>
        <name>NAD(+)</name>
        <dbReference type="ChEBI" id="CHEBI:57540"/>
    </ligand>
</feature>
<comment type="similarity">
    <text evidence="1 7">Belongs to the glyceraldehyde-3-phosphate dehydrogenase family.</text>
</comment>
<dbReference type="GO" id="GO:0051287">
    <property type="term" value="F:NAD binding"/>
    <property type="evidence" value="ECO:0007669"/>
    <property type="project" value="InterPro"/>
</dbReference>
<evidence type="ECO:0000256" key="5">
    <source>
        <dbReference type="PIRSR" id="PIRSR000149-3"/>
    </source>
</evidence>
<dbReference type="GO" id="GO:0016620">
    <property type="term" value="F:oxidoreductase activity, acting on the aldehyde or oxo group of donors, NAD or NADP as acceptor"/>
    <property type="evidence" value="ECO:0007669"/>
    <property type="project" value="InterPro"/>
</dbReference>
<accession>A0A1G1YDC6</accession>
<dbReference type="InterPro" id="IPR020829">
    <property type="entry name" value="GlycerAld_3-P_DH_cat"/>
</dbReference>
<evidence type="ECO:0000256" key="1">
    <source>
        <dbReference type="ARBA" id="ARBA00007406"/>
    </source>
</evidence>
<dbReference type="AlphaFoldDB" id="A0A1G1YDC6"/>
<dbReference type="FunFam" id="3.40.50.720:FF:000001">
    <property type="entry name" value="Glyceraldehyde-3-phosphate dehydrogenase"/>
    <property type="match status" value="1"/>
</dbReference>
<feature type="binding site" evidence="4">
    <location>
        <position position="186"/>
    </location>
    <ligand>
        <name>D-glyceraldehyde 3-phosphate</name>
        <dbReference type="ChEBI" id="CHEBI:59776"/>
    </ligand>
</feature>
<dbReference type="SUPFAM" id="SSF51735">
    <property type="entry name" value="NAD(P)-binding Rossmann-fold domains"/>
    <property type="match status" value="1"/>
</dbReference>
<dbReference type="CDD" id="cd05214">
    <property type="entry name" value="GAPDH_I_N"/>
    <property type="match status" value="1"/>
</dbReference>